<feature type="region of interest" description="Disordered" evidence="1">
    <location>
        <begin position="70"/>
        <end position="115"/>
    </location>
</feature>
<keyword evidence="2" id="KW-0732">Signal</keyword>
<name>A0AAE0P369_SORBR</name>
<organism evidence="3 4">
    <name type="scientific">Sordaria brevicollis</name>
    <dbReference type="NCBI Taxonomy" id="83679"/>
    <lineage>
        <taxon>Eukaryota</taxon>
        <taxon>Fungi</taxon>
        <taxon>Dikarya</taxon>
        <taxon>Ascomycota</taxon>
        <taxon>Pezizomycotina</taxon>
        <taxon>Sordariomycetes</taxon>
        <taxon>Sordariomycetidae</taxon>
        <taxon>Sordariales</taxon>
        <taxon>Sordariaceae</taxon>
        <taxon>Sordaria</taxon>
    </lineage>
</organism>
<evidence type="ECO:0000256" key="2">
    <source>
        <dbReference type="SAM" id="SignalP"/>
    </source>
</evidence>
<feature type="compositionally biased region" description="Basic residues" evidence="1">
    <location>
        <begin position="74"/>
        <end position="92"/>
    </location>
</feature>
<proteinExistence type="predicted"/>
<comment type="caution">
    <text evidence="3">The sequence shown here is derived from an EMBL/GenBank/DDBJ whole genome shotgun (WGS) entry which is preliminary data.</text>
</comment>
<evidence type="ECO:0000256" key="1">
    <source>
        <dbReference type="SAM" id="MobiDB-lite"/>
    </source>
</evidence>
<evidence type="ECO:0000313" key="3">
    <source>
        <dbReference type="EMBL" id="KAK3392461.1"/>
    </source>
</evidence>
<reference evidence="3" key="1">
    <citation type="journal article" date="2023" name="Mol. Phylogenet. Evol.">
        <title>Genome-scale phylogeny and comparative genomics of the fungal order Sordariales.</title>
        <authorList>
            <person name="Hensen N."/>
            <person name="Bonometti L."/>
            <person name="Westerberg I."/>
            <person name="Brannstrom I.O."/>
            <person name="Guillou S."/>
            <person name="Cros-Aarteil S."/>
            <person name="Calhoun S."/>
            <person name="Haridas S."/>
            <person name="Kuo A."/>
            <person name="Mondo S."/>
            <person name="Pangilinan J."/>
            <person name="Riley R."/>
            <person name="LaButti K."/>
            <person name="Andreopoulos B."/>
            <person name="Lipzen A."/>
            <person name="Chen C."/>
            <person name="Yan M."/>
            <person name="Daum C."/>
            <person name="Ng V."/>
            <person name="Clum A."/>
            <person name="Steindorff A."/>
            <person name="Ohm R.A."/>
            <person name="Martin F."/>
            <person name="Silar P."/>
            <person name="Natvig D.O."/>
            <person name="Lalanne C."/>
            <person name="Gautier V."/>
            <person name="Ament-Velasquez S.L."/>
            <person name="Kruys A."/>
            <person name="Hutchinson M.I."/>
            <person name="Powell A.J."/>
            <person name="Barry K."/>
            <person name="Miller A.N."/>
            <person name="Grigoriev I.V."/>
            <person name="Debuchy R."/>
            <person name="Gladieux P."/>
            <person name="Hiltunen Thoren M."/>
            <person name="Johannesson H."/>
        </authorList>
    </citation>
    <scope>NUCLEOTIDE SEQUENCE</scope>
    <source>
        <strain evidence="3">FGSC 1904</strain>
    </source>
</reference>
<reference evidence="3" key="2">
    <citation type="submission" date="2023-07" db="EMBL/GenBank/DDBJ databases">
        <authorList>
            <consortium name="Lawrence Berkeley National Laboratory"/>
            <person name="Haridas S."/>
            <person name="Hensen N."/>
            <person name="Bonometti L."/>
            <person name="Westerberg I."/>
            <person name="Brannstrom I.O."/>
            <person name="Guillou S."/>
            <person name="Cros-Aarteil S."/>
            <person name="Calhoun S."/>
            <person name="Kuo A."/>
            <person name="Mondo S."/>
            <person name="Pangilinan J."/>
            <person name="Riley R."/>
            <person name="LaButti K."/>
            <person name="Andreopoulos B."/>
            <person name="Lipzen A."/>
            <person name="Chen C."/>
            <person name="Yanf M."/>
            <person name="Daum C."/>
            <person name="Ng V."/>
            <person name="Clum A."/>
            <person name="Steindorff A."/>
            <person name="Ohm R."/>
            <person name="Martin F."/>
            <person name="Silar P."/>
            <person name="Natvig D."/>
            <person name="Lalanne C."/>
            <person name="Gautier V."/>
            <person name="Ament-velasquez S.L."/>
            <person name="Kruys A."/>
            <person name="Hutchinson M.I."/>
            <person name="Powell A.J."/>
            <person name="Barry K."/>
            <person name="Miller A.N."/>
            <person name="Grigoriev I.V."/>
            <person name="Debuchy R."/>
            <person name="Gladieux P."/>
            <person name="Thoren M.H."/>
            <person name="Johannesson H."/>
        </authorList>
    </citation>
    <scope>NUCLEOTIDE SEQUENCE</scope>
    <source>
        <strain evidence="3">FGSC 1904</strain>
    </source>
</reference>
<dbReference type="Proteomes" id="UP001281003">
    <property type="component" value="Unassembled WGS sequence"/>
</dbReference>
<protein>
    <submittedName>
        <fullName evidence="3">Uncharacterized protein</fullName>
    </submittedName>
</protein>
<keyword evidence="4" id="KW-1185">Reference proteome</keyword>
<accession>A0AAE0P369</accession>
<dbReference type="EMBL" id="JAUTDP010000011">
    <property type="protein sequence ID" value="KAK3392461.1"/>
    <property type="molecule type" value="Genomic_DNA"/>
</dbReference>
<dbReference type="AlphaFoldDB" id="A0AAE0P369"/>
<sequence>MLVSSWRFPFVARIINIILVGHWCAHTAIEPLPPLEQQWRFHERHAHINAAWVTKPFNLLARREIRMADSQDNRKRKTLKGCRGPAPKKRRRVDGGKKDQSSAVSSKISPRSKTSTGATLAKLPYEIVHMIVSELWAILPPHDHLPCLESYSGSFCPAWGCIERPSDRPKQFANNGW</sequence>
<feature type="chain" id="PRO_5041980159" evidence="2">
    <location>
        <begin position="25"/>
        <end position="177"/>
    </location>
</feature>
<evidence type="ECO:0000313" key="4">
    <source>
        <dbReference type="Proteomes" id="UP001281003"/>
    </source>
</evidence>
<feature type="signal peptide" evidence="2">
    <location>
        <begin position="1"/>
        <end position="24"/>
    </location>
</feature>
<gene>
    <name evidence="3" type="ORF">B0T20DRAFT_488201</name>
</gene>
<feature type="compositionally biased region" description="Polar residues" evidence="1">
    <location>
        <begin position="101"/>
        <end position="115"/>
    </location>
</feature>